<reference evidence="7 8" key="1">
    <citation type="journal article" date="2016" name="Biochim. Biophys. Acta">
        <title>Characterization of red-shifted phycobilisomes isolated from the chlorophyll f-containing cyanobacterium Halomicronema hongdechloris.</title>
        <authorList>
            <person name="Li Y."/>
            <person name="Lin Y."/>
            <person name="Garvey C.J."/>
            <person name="Birch D."/>
            <person name="Corkery R.W."/>
            <person name="Loughlin P.C."/>
            <person name="Scheer H."/>
            <person name="Willows R.D."/>
            <person name="Chen M."/>
        </authorList>
    </citation>
    <scope>NUCLEOTIDE SEQUENCE [LARGE SCALE GENOMIC DNA]</scope>
    <source>
        <strain evidence="7 8">C2206</strain>
    </source>
</reference>
<dbReference type="InterPro" id="IPR018062">
    <property type="entry name" value="HTH_AraC-typ_CS"/>
</dbReference>
<dbReference type="CDD" id="cd17574">
    <property type="entry name" value="REC_OmpR"/>
    <property type="match status" value="1"/>
</dbReference>
<sequence length="261" mass="29078">MTRKILVIEDEAQTRELFLNCLKFEDFQGFGAENGCQGIDLAKTERPDLIVCDIMMPDMDGYEVLSTLHQTPATASIPFIFLTAKVTMADLRRGMTLGADDYLTKPCTVNQFLSAIATRLKRKEALNQGFCPAEATPIASDSPVSGPTPEPIFPDYPKLNPIFQFIDAHYQKSLNLSDVAKVVGYSPAYLTNLVHTQTGRTVKQWIIERRMAQARALLAHTNQSIRQIAEAAGYSDPGYFARQFRQCHGVSPQVWRGESVT</sequence>
<dbReference type="Pfam" id="PF12833">
    <property type="entry name" value="HTH_18"/>
    <property type="match status" value="1"/>
</dbReference>
<dbReference type="InterPro" id="IPR011006">
    <property type="entry name" value="CheY-like_superfamily"/>
</dbReference>
<evidence type="ECO:0000256" key="2">
    <source>
        <dbReference type="ARBA" id="ARBA00023125"/>
    </source>
</evidence>
<dbReference type="SUPFAM" id="SSF46689">
    <property type="entry name" value="Homeodomain-like"/>
    <property type="match status" value="2"/>
</dbReference>
<dbReference type="PANTHER" id="PTHR43280:SF2">
    <property type="entry name" value="HTH-TYPE TRANSCRIPTIONAL REGULATOR EXSA"/>
    <property type="match status" value="1"/>
</dbReference>
<dbReference type="PROSITE" id="PS01124">
    <property type="entry name" value="HTH_ARAC_FAMILY_2"/>
    <property type="match status" value="1"/>
</dbReference>
<keyword evidence="2 7" id="KW-0238">DNA-binding</keyword>
<keyword evidence="1" id="KW-0805">Transcription regulation</keyword>
<dbReference type="InterPro" id="IPR018060">
    <property type="entry name" value="HTH_AraC"/>
</dbReference>
<dbReference type="PANTHER" id="PTHR43280">
    <property type="entry name" value="ARAC-FAMILY TRANSCRIPTIONAL REGULATOR"/>
    <property type="match status" value="1"/>
</dbReference>
<organism evidence="7 8">
    <name type="scientific">Halomicronema hongdechloris C2206</name>
    <dbReference type="NCBI Taxonomy" id="1641165"/>
    <lineage>
        <taxon>Bacteria</taxon>
        <taxon>Bacillati</taxon>
        <taxon>Cyanobacteriota</taxon>
        <taxon>Cyanophyceae</taxon>
        <taxon>Nodosilineales</taxon>
        <taxon>Nodosilineaceae</taxon>
        <taxon>Halomicronema</taxon>
    </lineage>
</organism>
<dbReference type="PRINTS" id="PR00032">
    <property type="entry name" value="HTHARAC"/>
</dbReference>
<dbReference type="RefSeq" id="WP_088430438.1">
    <property type="nucleotide sequence ID" value="NZ_CP021983.2"/>
</dbReference>
<feature type="modified residue" description="4-aspartylphosphate" evidence="4">
    <location>
        <position position="53"/>
    </location>
</feature>
<evidence type="ECO:0000259" key="5">
    <source>
        <dbReference type="PROSITE" id="PS01124"/>
    </source>
</evidence>
<protein>
    <submittedName>
        <fullName evidence="7">DNA-binding response regulator</fullName>
    </submittedName>
</protein>
<dbReference type="AlphaFoldDB" id="A0A1Z3HQA7"/>
<keyword evidence="4" id="KW-0597">Phosphoprotein</keyword>
<evidence type="ECO:0000256" key="4">
    <source>
        <dbReference type="PROSITE-ProRule" id="PRU00169"/>
    </source>
</evidence>
<dbReference type="STRING" id="1641165.XM38_20700"/>
<gene>
    <name evidence="7" type="ORF">XM38_034480</name>
</gene>
<name>A0A1Z3HQA7_9CYAN</name>
<dbReference type="SMART" id="SM00448">
    <property type="entry name" value="REC"/>
    <property type="match status" value="1"/>
</dbReference>
<dbReference type="SUPFAM" id="SSF52172">
    <property type="entry name" value="CheY-like"/>
    <property type="match status" value="1"/>
</dbReference>
<dbReference type="InterPro" id="IPR020449">
    <property type="entry name" value="Tscrpt_reg_AraC-type_HTH"/>
</dbReference>
<dbReference type="GO" id="GO:0043565">
    <property type="term" value="F:sequence-specific DNA binding"/>
    <property type="evidence" value="ECO:0007669"/>
    <property type="project" value="InterPro"/>
</dbReference>
<dbReference type="KEGG" id="hhg:XM38_034480"/>
<evidence type="ECO:0000256" key="1">
    <source>
        <dbReference type="ARBA" id="ARBA00023015"/>
    </source>
</evidence>
<dbReference type="Pfam" id="PF00072">
    <property type="entry name" value="Response_reg"/>
    <property type="match status" value="1"/>
</dbReference>
<evidence type="ECO:0000256" key="3">
    <source>
        <dbReference type="ARBA" id="ARBA00023163"/>
    </source>
</evidence>
<accession>A0A1Z3HQA7</accession>
<dbReference type="InterPro" id="IPR009057">
    <property type="entry name" value="Homeodomain-like_sf"/>
</dbReference>
<evidence type="ECO:0000259" key="6">
    <source>
        <dbReference type="PROSITE" id="PS50110"/>
    </source>
</evidence>
<evidence type="ECO:0000313" key="7">
    <source>
        <dbReference type="EMBL" id="ASC72491.1"/>
    </source>
</evidence>
<dbReference type="Gene3D" id="3.40.50.2300">
    <property type="match status" value="1"/>
</dbReference>
<keyword evidence="8" id="KW-1185">Reference proteome</keyword>
<proteinExistence type="predicted"/>
<feature type="domain" description="HTH araC/xylS-type" evidence="5">
    <location>
        <begin position="160"/>
        <end position="258"/>
    </location>
</feature>
<dbReference type="Proteomes" id="UP000191901">
    <property type="component" value="Chromosome"/>
</dbReference>
<dbReference type="PROSITE" id="PS50110">
    <property type="entry name" value="RESPONSE_REGULATORY"/>
    <property type="match status" value="1"/>
</dbReference>
<dbReference type="GO" id="GO:0003700">
    <property type="term" value="F:DNA-binding transcription factor activity"/>
    <property type="evidence" value="ECO:0007669"/>
    <property type="project" value="InterPro"/>
</dbReference>
<feature type="domain" description="Response regulatory" evidence="6">
    <location>
        <begin position="4"/>
        <end position="120"/>
    </location>
</feature>
<keyword evidence="3" id="KW-0804">Transcription</keyword>
<dbReference type="OrthoDB" id="508510at2"/>
<dbReference type="Gene3D" id="1.10.10.60">
    <property type="entry name" value="Homeodomain-like"/>
    <property type="match status" value="2"/>
</dbReference>
<dbReference type="GO" id="GO:0000160">
    <property type="term" value="P:phosphorelay signal transduction system"/>
    <property type="evidence" value="ECO:0007669"/>
    <property type="project" value="InterPro"/>
</dbReference>
<dbReference type="EMBL" id="CP021983">
    <property type="protein sequence ID" value="ASC72491.1"/>
    <property type="molecule type" value="Genomic_DNA"/>
</dbReference>
<dbReference type="InterPro" id="IPR001789">
    <property type="entry name" value="Sig_transdc_resp-reg_receiver"/>
</dbReference>
<dbReference type="PROSITE" id="PS00041">
    <property type="entry name" value="HTH_ARAC_FAMILY_1"/>
    <property type="match status" value="1"/>
</dbReference>
<evidence type="ECO:0000313" key="8">
    <source>
        <dbReference type="Proteomes" id="UP000191901"/>
    </source>
</evidence>
<dbReference type="SMART" id="SM00342">
    <property type="entry name" value="HTH_ARAC"/>
    <property type="match status" value="1"/>
</dbReference>